<protein>
    <submittedName>
        <fullName evidence="1">Uncharacterized protein</fullName>
    </submittedName>
</protein>
<evidence type="ECO:0000313" key="1">
    <source>
        <dbReference type="EMBL" id="MEZ8719600.1"/>
    </source>
</evidence>
<reference evidence="1 2" key="1">
    <citation type="journal article" date="2024" name="ISME J.">
        <title>Tailless and filamentous prophages are predominant in marine Vibrio.</title>
        <authorList>
            <person name="Steensen K."/>
            <person name="Seneca J."/>
            <person name="Bartlau N."/>
            <person name="Yu X.A."/>
            <person name="Hussain F.A."/>
            <person name="Polz M.F."/>
        </authorList>
    </citation>
    <scope>NUCLEOTIDE SEQUENCE [LARGE SCALE GENOMIC DNA]</scope>
    <source>
        <strain evidence="1 2">10N.239.312.F12</strain>
    </source>
</reference>
<evidence type="ECO:0000313" key="2">
    <source>
        <dbReference type="Proteomes" id="UP001570071"/>
    </source>
</evidence>
<organism evidence="1 2">
    <name type="scientific">Vibrio pomeroyi</name>
    <dbReference type="NCBI Taxonomy" id="198832"/>
    <lineage>
        <taxon>Bacteria</taxon>
        <taxon>Pseudomonadati</taxon>
        <taxon>Pseudomonadota</taxon>
        <taxon>Gammaproteobacteria</taxon>
        <taxon>Vibrionales</taxon>
        <taxon>Vibrionaceae</taxon>
        <taxon>Vibrio</taxon>
    </lineage>
</organism>
<proteinExistence type="predicted"/>
<dbReference type="RefSeq" id="WP_269337578.1">
    <property type="nucleotide sequence ID" value="NZ_JBFSSG010000001.1"/>
</dbReference>
<sequence>MAYRLTDIQEAEKLPQFKKWMDARLDKQALKDDPEIIFGDLKTNSYAMKSASANVN</sequence>
<name>A0ABV4MR32_9VIBR</name>
<accession>A0ABV4MR32</accession>
<keyword evidence="2" id="KW-1185">Reference proteome</keyword>
<dbReference type="EMBL" id="JBFSSG010000001">
    <property type="protein sequence ID" value="MEZ8719600.1"/>
    <property type="molecule type" value="Genomic_DNA"/>
</dbReference>
<comment type="caution">
    <text evidence="1">The sequence shown here is derived from an EMBL/GenBank/DDBJ whole genome shotgun (WGS) entry which is preliminary data.</text>
</comment>
<gene>
    <name evidence="1" type="ORF">AB6D66_00880</name>
</gene>
<dbReference type="Proteomes" id="UP001570071">
    <property type="component" value="Unassembled WGS sequence"/>
</dbReference>